<feature type="region of interest" description="Disordered" evidence="6">
    <location>
        <begin position="2845"/>
        <end position="2867"/>
    </location>
</feature>
<evidence type="ECO:0000256" key="6">
    <source>
        <dbReference type="SAM" id="MobiDB-lite"/>
    </source>
</evidence>
<feature type="region of interest" description="Disordered" evidence="6">
    <location>
        <begin position="1690"/>
        <end position="1718"/>
    </location>
</feature>
<feature type="region of interest" description="Disordered" evidence="6">
    <location>
        <begin position="1813"/>
        <end position="1851"/>
    </location>
</feature>
<feature type="region of interest" description="Disordered" evidence="6">
    <location>
        <begin position="1265"/>
        <end position="1326"/>
    </location>
</feature>
<feature type="compositionally biased region" description="Basic and acidic residues" evidence="6">
    <location>
        <begin position="1531"/>
        <end position="1565"/>
    </location>
</feature>
<dbReference type="PROSITE" id="PS50202">
    <property type="entry name" value="MSP"/>
    <property type="match status" value="1"/>
</dbReference>
<sequence length="4198" mass="467883">MSRNNWRSSAARDVHARPVEFTVNPAVGSVRALSDVTIKVTLCSNTAGSYRLALVVDVDGVGKEIMTLPINASKVRLSNPSALPVCYGLLDQEYEENPSQLFGSSRPRGVIFPHTSEMVPVFLLTKAVGRLQHSLHIAVYGSVHPPLEVVLSSIGQGPVVHVQNPQLDFGKIPVLTDVTRTLQLSNQSPTPANFRARMSRGKSFWRVEPSEGEVPPNSQLELCVVAHLKDTIEFQDRMEVSIQHGRILKVPLSATGTGTTIVSDKPFAPILDLGTYFSHEPCQYHFKLTNQGQRVHRMYWGTDGNPPQTKTRRWNNLSGRPVLPPISDPKKKDVQKRGSLLSCHRDKPVFSLMPCRLELFPGCSADMVLTGSSDSNKVVQERLLCKAIVGQQGSYEVLMSVDVTCRFVAPVLDFSSKQLNFYIEKFMALGDGKQADLWVCFHPDCQDRESRVVEEFLEVQYEGHPQKDLVALHAEVHFPNLHFSSTTVDFGCVLNHSETKRTITMTNCSKLPVSYRWAFQENQNHRTLRETEMPEEENVPEDGRRHPPPSLDPLNPRTGVDEVFDVLPLYGRLQPGDQQLVNLSFYGHTHISREVTALCHVEEGPTYEMKLRGEASVISYSLDFTHVNLGVQLFDHVGEGEVTLRNTGKVGFRFNITHPQNQEEAAALRKASEEEEQQQDAKDNGENEELQIVRPGQPMVVPASGHIEAGAEQRLRVLYLPGTPEVFEKRLQLNVAFLPAQDITVTGEGVFPRISLDLPRNLSNECYSDVVQQARTTVEPNGEGSTAEYEELLHLEVDRALVKENALTMTASFIKLSCSESSFRKCDKLSKFLLPEYVLDFGHVIPRTVLLHTVNVTNSGSVPVSFQANHKPLADTGFSAEFDRVKNLPCAETRSFTVQFDPQGAKQQLGYIRVVMPIQVAGGPMVQVQLSAVVNVPAVTVSTDSLQFDSVQCGMCQIKIIQLVNRESVPCDWSLAEHVKPFPKVDKFLPLHLRKKVRQAQRSPPPVFTMIPSSGVLAPGEQVNVHVRFSPTEGHAYHRQLMVRVADNTEPVIITAQGQGEEPQLEFCPSVLELGPCLPSSTDVESEVIVRNPCSFPIEFYSLDFDTQYLEEEKILRLMQGYDENNILLLPPRVPGESLPRELLDYYKEHCSQLKEDEMTTEESSGKVGELETNPVSRAIARHMRENLPPENLAARDCIGISIIVYGAPQTGGSSTAAALARHYGAACVSVDAVVTDVLTHGTSPVGLMARQLYDFAAAEYARKEAAQKTDGTKEPEPAEHDEASDPSKDSPPALLQLVPKANEEGCSRNGNKKPQETEKPSDSLCLGGDMTTLRSLLPDHLLVDILVERLQSKDCHRGVVIDGLESVFSQSVASTLQVVLKALKNIKHIYVVNLFDSFVARTARDRAQREAEEALQKEKEEREEQWFLELDEEEYDALPEEQREFLKQQQKDRVQRQKLRELEQIAKEEEERMQQEELNRLKEEELKKKGKKGGKKDTKDSSSRKSAMEGKPTVDSTNKRILSTSNNFKELNEGSQNKEADESQKQMEENKQLHADPTTDKTEIEETAETAEMKTLREERDVTKTKKSGEGSGRKGPSAGKESTAAQDASKVSTYQGKEGGHSPKKTEEAKGLPGETPQTEDVEGDTTVVSELQSQFLAYEQSQVQVEHILKHWDRARVLLLVALASEAPPVPEDPPADKQSPFGKKSKKAGGKTMSPMLTTADAEKEGDKLPPPVIIPHIVLNVTEKDHPSPSKLLRGSSLPPLDEVLDHLGLGPSSPPLPPPVTFSVVPFPQNREQTNGRFSREPFTFLVTSGPDKHAEETRESEDDSIKEEPTVSKPRRKGSDHHQEILELKRNQSLTTFRWVVPANGEVLLKIWFYSESLGKFEQTFHFELLGSQRQYQLPCRGISMFPSICTDYTTLFALSNKVPQMKEGLQKSYVVKPGYFEFGPLLCSKTRDRFKDDRYPENTQRLVIHNNSGLESEVEFQFQHDTKAITFLLDPPTMTLQPDEKKELTVWAYPTKVAQMNDSVICCIKDNPEPFTINFSCCGVQPELELDSRHMHFDRVLLHRLISRNVTLRNKSALPVSWRLHGVDELGDEFSVPQDQGILSSNRSFPLTLNFRAKKPVHIKKTLRLEVSDAENIVGILQTEHIVVQAEAYDVALDISPDGCLDFGTVQAFEGNNLPLKMTNQGKYEISYRFMLERTEPNQPDLDSIFTVSPQCGSLMPKEKATQVQIHLKPKCELQLKDQPILSCQLIEPNIGSRGETIAILTIKVSFQSVFSRYMITPMRDINFGPLAYGCKKTLSFTIENNGIFETRYSICTDSSLTVKPVVPEKKENVPGRLKVRNESSQKDLTPVQNRLTLGVFSVSPCVGILQPESQQVVTVDCAADQLGNWSQGLLIDVSDRDPSDQPEGIPYRLLANVCKPDIVLDMASIFEEHHLCPDSRQLSSEQFNDAEGIYVLDENKFIFNKVLVRRTAQARFKLTNSSKVPCVLILSIKNSGIKLTRQVDAFDLPATTLNIPSQSHAFAVVTFTPQSMQLYNAVFEATVEGASRTTPTFNTKGLKFDLVGEGNLPSVCVLRPALRTSEGSPALQFRRELVGRRNILPLVLLNDGTVAAQVQVDMLDKHGVFSFNAAPGNTCSSIHFTQREGCTDSDNHLVHRATLKLNVNEQVEIMVGFCSDEPLMVEAKLTLQVEDNQCSNTIIQVTAETYQRIVSIDNINWSSQEMDQYNERDSYEKLNFGDCHVDCHYQESFTMKNHSSSQAVRFEWPPTGPELVFTPQVGHLHAGCSKEVTVTFSSHQPVTMKSKLMRCKVCQVEFEQPVDQVADWDDRQRTVQWLSGSKEEAATQSEQPAKNQVTNPEPEPCCSVVEGSQWDLDLQISAVCDYVKFNCIDTSIHYEDTMLYQRRLHQLQLVNQGGVKLEYSWQVVIDLISNTANEQEAAASPEARPHSAVSSERTPLREDPELPPFSVEPSFGFIASGSTQNFSVCFSPLEVAQFQGRLLCSIPNLQEENQAPCIPVCGRSLQPHCHFDLEDSDYVSGNHRNPKFRDSLDPDIRILEFHAVGLSVPTTRSFAVLNPTGKLYSYNWKCENAGGSLFRCLTPRGIVQPGKHVEMLFEYVAEQLDVVESFWSFVIETLPLTLPFLLVGNAKEPLVYLSRPLLDLGELLVGHKVEQTVDLVNGEEEPFPFSVQQSSLLCEDQQSNIIVQPMSGTVAPKDRLPLTVFLTPCREGYVSCRLTLKVKKKSELLTLTVKADCFTMSTLVQVENPDGGLREIDSTHQVTLDFGEVDISKQPTIHLLLTNLARFSMDVNFDLTGPSELLKYLEAKPQNASVERGKQLQLSLLFCPRGNCYLQDVSLTIKVKYGPTFTFVVLGRAVAPSLDFSFTEFNFGKCFLYCPGMVLPSQTLVISNKGDLDISVQSQFKNTSYLEMDFQSIVLLPGAVMEVPITFYAREACRYHERLGFVLNGCVTKQVDIHGQGVEMKLHVEDPKHKEVKLGSLMLGQKVKKQVVLVNRSRTELSFTLLLHSDTPLDPRDLSFSPAGKLSLMARGGSCKVEIQFSPRQHIPPFKAELQAELLGLLHPLLTIQGCCHGVEVRLDQDHLAFGPVAQRCQKTKRIVMTNSGDIGVSFHWNKRSFPAELSISPSKGSISPGMKVPFDLTFAPKDLSKDTRYENLTCSVESRPSPVTLTVTGSCIAASTSKEVVNFVCPVRCSHPQTLTLVNPSNQRCTIRPVIEGKQWRAAPSVTLEALQSKAYEITYRPLTMTAEGKKHLGSVFFSFPDGTGLMYPLQGTAEPPKPEETVVYELPAKTQHTQSLPVSNWLSEKQRFNVQIKILKPEKPDATMSLEGPKFINVPALTKADYKMTFSTYREGQYNYKVTFLNEGTGEYMFHLVNFKATCSEVLSTIKLVSIVRRTASATVQVENPLTTSTCLTTECKCPDISAPPKQTVPGQSKGSLTFEYQPLLVGESETRLSLFSTDLGHFHYDLLLRALPAPPEKPVHFNTSLGSSHSLLVKFISRFGTEYTCKDFKTDCPDFTVVKVLGTSPGFQAGSEARVEVCFEPHQLGEVKGQLTLSSPIGGEYFFPLHGICTHPKAQGPFSIKAGGKLKIPFKNVFAQSIALSYQVDNPSFSVKGADTISSKETQNIVVSFEAPAGGPPGPWSGKLTISSQRAQDVPCSWVYYLRGYLQDTA</sequence>
<dbReference type="InterPro" id="IPR027417">
    <property type="entry name" value="P-loop_NTPase"/>
</dbReference>
<dbReference type="InterPro" id="IPR033305">
    <property type="entry name" value="Hydin-like"/>
</dbReference>
<feature type="compositionally biased region" description="Polar residues" evidence="6">
    <location>
        <begin position="305"/>
        <end position="318"/>
    </location>
</feature>
<reference evidence="8" key="1">
    <citation type="submission" date="2020-03" db="EMBL/GenBank/DDBJ databases">
        <authorList>
            <person name="Weist P."/>
        </authorList>
    </citation>
    <scope>NUCLEOTIDE SEQUENCE</scope>
</reference>
<feature type="compositionally biased region" description="Basic and acidic residues" evidence="6">
    <location>
        <begin position="1620"/>
        <end position="1632"/>
    </location>
</feature>
<feature type="region of interest" description="Disordered" evidence="6">
    <location>
        <begin position="303"/>
        <end position="333"/>
    </location>
</feature>
<dbReference type="Proteomes" id="UP001153269">
    <property type="component" value="Unassembled WGS sequence"/>
</dbReference>
<evidence type="ECO:0000256" key="2">
    <source>
        <dbReference type="ARBA" id="ARBA00004496"/>
    </source>
</evidence>
<feature type="compositionally biased region" description="Polar residues" evidence="6">
    <location>
        <begin position="2851"/>
        <end position="2864"/>
    </location>
</feature>
<feature type="compositionally biased region" description="Basic and acidic residues" evidence="6">
    <location>
        <begin position="1470"/>
        <end position="1488"/>
    </location>
</feature>
<dbReference type="GO" id="GO:0005930">
    <property type="term" value="C:axoneme"/>
    <property type="evidence" value="ECO:0007669"/>
    <property type="project" value="TreeGrafter"/>
</dbReference>
<feature type="region of interest" description="Disordered" evidence="6">
    <location>
        <begin position="663"/>
        <end position="689"/>
    </location>
</feature>
<gene>
    <name evidence="8" type="ORF">PLEPLA_LOCUS20243</name>
</gene>
<keyword evidence="4" id="KW-0969">Cilium</keyword>
<feature type="region of interest" description="Disordered" evidence="6">
    <location>
        <begin position="1470"/>
        <end position="1649"/>
    </location>
</feature>
<feature type="compositionally biased region" description="Polar residues" evidence="6">
    <location>
        <begin position="1605"/>
        <end position="1617"/>
    </location>
</feature>
<accession>A0A9N7UJT5</accession>
<evidence type="ECO:0000256" key="1">
    <source>
        <dbReference type="ARBA" id="ARBA00004138"/>
    </source>
</evidence>
<evidence type="ECO:0000256" key="3">
    <source>
        <dbReference type="ARBA" id="ARBA00022490"/>
    </source>
</evidence>
<feature type="compositionally biased region" description="Basic and acidic residues" evidence="6">
    <location>
        <begin position="1496"/>
        <end position="1509"/>
    </location>
</feature>
<evidence type="ECO:0000256" key="4">
    <source>
        <dbReference type="ARBA" id="ARBA00023069"/>
    </source>
</evidence>
<evidence type="ECO:0000313" key="9">
    <source>
        <dbReference type="Proteomes" id="UP001153269"/>
    </source>
</evidence>
<dbReference type="SUPFAM" id="SSF52540">
    <property type="entry name" value="P-loop containing nucleoside triphosphate hydrolases"/>
    <property type="match status" value="1"/>
</dbReference>
<organism evidence="8 9">
    <name type="scientific">Pleuronectes platessa</name>
    <name type="common">European plaice</name>
    <dbReference type="NCBI Taxonomy" id="8262"/>
    <lineage>
        <taxon>Eukaryota</taxon>
        <taxon>Metazoa</taxon>
        <taxon>Chordata</taxon>
        <taxon>Craniata</taxon>
        <taxon>Vertebrata</taxon>
        <taxon>Euteleostomi</taxon>
        <taxon>Actinopterygii</taxon>
        <taxon>Neopterygii</taxon>
        <taxon>Teleostei</taxon>
        <taxon>Neoteleostei</taxon>
        <taxon>Acanthomorphata</taxon>
        <taxon>Carangaria</taxon>
        <taxon>Pleuronectiformes</taxon>
        <taxon>Pleuronectoidei</taxon>
        <taxon>Pleuronectidae</taxon>
        <taxon>Pleuronectes</taxon>
    </lineage>
</organism>
<dbReference type="Gene3D" id="3.40.50.300">
    <property type="entry name" value="P-loop containing nucleotide triphosphate hydrolases"/>
    <property type="match status" value="1"/>
</dbReference>
<proteinExistence type="predicted"/>
<dbReference type="InterPro" id="IPR053879">
    <property type="entry name" value="HYDIN_VesB_CFA65-like_Ig"/>
</dbReference>
<dbReference type="InterPro" id="IPR000535">
    <property type="entry name" value="MSP_dom"/>
</dbReference>
<feature type="compositionally biased region" description="Basic and acidic residues" evidence="6">
    <location>
        <begin position="1572"/>
        <end position="1594"/>
    </location>
</feature>
<keyword evidence="3" id="KW-0963">Cytoplasm</keyword>
<protein>
    <recommendedName>
        <fullName evidence="7">MSP domain-containing protein</fullName>
    </recommendedName>
</protein>
<dbReference type="PANTHER" id="PTHR23053">
    <property type="entry name" value="DLEC1 DELETED IN LUNG AND ESOPHAGEAL CANCER 1"/>
    <property type="match status" value="1"/>
</dbReference>
<dbReference type="PANTHER" id="PTHR23053:SF0">
    <property type="entry name" value="HYDROCEPHALUS-INDUCING PROTEIN HOMOLOG"/>
    <property type="match status" value="1"/>
</dbReference>
<comment type="subcellular location">
    <subcellularLocation>
        <location evidence="1">Cell projection</location>
        <location evidence="1">Cilium</location>
    </subcellularLocation>
    <subcellularLocation>
        <location evidence="2">Cytoplasm</location>
    </subcellularLocation>
</comment>
<dbReference type="Pfam" id="PF17213">
    <property type="entry name" value="Hydin_ADK"/>
    <property type="match status" value="2"/>
</dbReference>
<feature type="domain" description="MSP" evidence="7">
    <location>
        <begin position="2164"/>
        <end position="2280"/>
    </location>
</feature>
<comment type="caution">
    <text evidence="8">The sequence shown here is derived from an EMBL/GenBank/DDBJ whole genome shotgun (WGS) entry which is preliminary data.</text>
</comment>
<dbReference type="GO" id="GO:1904158">
    <property type="term" value="P:axonemal central apparatus assembly"/>
    <property type="evidence" value="ECO:0007669"/>
    <property type="project" value="TreeGrafter"/>
</dbReference>
<dbReference type="InterPro" id="IPR013783">
    <property type="entry name" value="Ig-like_fold"/>
</dbReference>
<dbReference type="GO" id="GO:0003341">
    <property type="term" value="P:cilium movement"/>
    <property type="evidence" value="ECO:0007669"/>
    <property type="project" value="TreeGrafter"/>
</dbReference>
<dbReference type="InterPro" id="IPR033768">
    <property type="entry name" value="Hydin_ADK"/>
</dbReference>
<dbReference type="Gene3D" id="2.60.40.10">
    <property type="entry name" value="Immunoglobulins"/>
    <property type="match status" value="17"/>
</dbReference>
<dbReference type="Pfam" id="PF22544">
    <property type="entry name" value="HYDIN_VesB_CFA65-like_Ig"/>
    <property type="match status" value="1"/>
</dbReference>
<evidence type="ECO:0000256" key="5">
    <source>
        <dbReference type="ARBA" id="ARBA00023273"/>
    </source>
</evidence>
<name>A0A9N7UJT5_PLEPL</name>
<feature type="region of interest" description="Disordered" evidence="6">
    <location>
        <begin position="525"/>
        <end position="557"/>
    </location>
</feature>
<dbReference type="EMBL" id="CADEAL010001413">
    <property type="protein sequence ID" value="CAB1432186.1"/>
    <property type="molecule type" value="Genomic_DNA"/>
</dbReference>
<feature type="compositionally biased region" description="Polar residues" evidence="6">
    <location>
        <begin position="1515"/>
        <end position="1530"/>
    </location>
</feature>
<evidence type="ECO:0000313" key="8">
    <source>
        <dbReference type="EMBL" id="CAB1432186.1"/>
    </source>
</evidence>
<feature type="region of interest" description="Disordered" evidence="6">
    <location>
        <begin position="2945"/>
        <end position="2970"/>
    </location>
</feature>
<feature type="compositionally biased region" description="Basic and acidic residues" evidence="6">
    <location>
        <begin position="1265"/>
        <end position="1289"/>
    </location>
</feature>
<keyword evidence="5" id="KW-0966">Cell projection</keyword>
<keyword evidence="9" id="KW-1185">Reference proteome</keyword>
<evidence type="ECO:0000259" key="7">
    <source>
        <dbReference type="PROSITE" id="PS50202"/>
    </source>
</evidence>